<accession>A0A0L9TV51</accession>
<dbReference type="Gramene" id="KOM34292">
    <property type="protein sequence ID" value="KOM34292"/>
    <property type="gene ID" value="LR48_Vigan02g044200"/>
</dbReference>
<gene>
    <name evidence="1" type="ORF">LR48_Vigan02g044200</name>
</gene>
<name>A0A0L9TV51_PHAAN</name>
<proteinExistence type="predicted"/>
<dbReference type="AlphaFoldDB" id="A0A0L9TV51"/>
<reference evidence="2" key="1">
    <citation type="journal article" date="2015" name="Proc. Natl. Acad. Sci. U.S.A.">
        <title>Genome sequencing of adzuki bean (Vigna angularis) provides insight into high starch and low fat accumulation and domestication.</title>
        <authorList>
            <person name="Yang K."/>
            <person name="Tian Z."/>
            <person name="Chen C."/>
            <person name="Luo L."/>
            <person name="Zhao B."/>
            <person name="Wang Z."/>
            <person name="Yu L."/>
            <person name="Li Y."/>
            <person name="Sun Y."/>
            <person name="Li W."/>
            <person name="Chen Y."/>
            <person name="Li Y."/>
            <person name="Zhang Y."/>
            <person name="Ai D."/>
            <person name="Zhao J."/>
            <person name="Shang C."/>
            <person name="Ma Y."/>
            <person name="Wu B."/>
            <person name="Wang M."/>
            <person name="Gao L."/>
            <person name="Sun D."/>
            <person name="Zhang P."/>
            <person name="Guo F."/>
            <person name="Wang W."/>
            <person name="Li Y."/>
            <person name="Wang J."/>
            <person name="Varshney R.K."/>
            <person name="Wang J."/>
            <person name="Ling H.Q."/>
            <person name="Wan P."/>
        </authorList>
    </citation>
    <scope>NUCLEOTIDE SEQUENCE</scope>
    <source>
        <strain evidence="2">cv. Jingnong 6</strain>
    </source>
</reference>
<dbReference type="Proteomes" id="UP000053144">
    <property type="component" value="Chromosome 2"/>
</dbReference>
<sequence>MVPRSFPQPINLEALEQQNAALVHRNTVTLQSLEVTWANFEATQRQLMEIIGITRDIIRTPISFGDHWTKLSLECFRQHHPAKFTEKCLPDEVEMTQVLDECVAELEQHKEVLTDVSNGAVCFVVLIQQKL</sequence>
<protein>
    <submittedName>
        <fullName evidence="1">Uncharacterized protein</fullName>
    </submittedName>
</protein>
<dbReference type="EMBL" id="CM003372">
    <property type="protein sequence ID" value="KOM34292.1"/>
    <property type="molecule type" value="Genomic_DNA"/>
</dbReference>
<evidence type="ECO:0000313" key="2">
    <source>
        <dbReference type="Proteomes" id="UP000053144"/>
    </source>
</evidence>
<evidence type="ECO:0000313" key="1">
    <source>
        <dbReference type="EMBL" id="KOM34292.1"/>
    </source>
</evidence>
<organism evidence="1 2">
    <name type="scientific">Phaseolus angularis</name>
    <name type="common">Azuki bean</name>
    <name type="synonym">Vigna angularis</name>
    <dbReference type="NCBI Taxonomy" id="3914"/>
    <lineage>
        <taxon>Eukaryota</taxon>
        <taxon>Viridiplantae</taxon>
        <taxon>Streptophyta</taxon>
        <taxon>Embryophyta</taxon>
        <taxon>Tracheophyta</taxon>
        <taxon>Spermatophyta</taxon>
        <taxon>Magnoliopsida</taxon>
        <taxon>eudicotyledons</taxon>
        <taxon>Gunneridae</taxon>
        <taxon>Pentapetalae</taxon>
        <taxon>rosids</taxon>
        <taxon>fabids</taxon>
        <taxon>Fabales</taxon>
        <taxon>Fabaceae</taxon>
        <taxon>Papilionoideae</taxon>
        <taxon>50 kb inversion clade</taxon>
        <taxon>NPAAA clade</taxon>
        <taxon>indigoferoid/millettioid clade</taxon>
        <taxon>Phaseoleae</taxon>
        <taxon>Vigna</taxon>
    </lineage>
</organism>